<organism evidence="1 2">
    <name type="scientific">Rhynchophorus ferrugineus</name>
    <name type="common">Red palm weevil</name>
    <name type="synonym">Curculio ferrugineus</name>
    <dbReference type="NCBI Taxonomy" id="354439"/>
    <lineage>
        <taxon>Eukaryota</taxon>
        <taxon>Metazoa</taxon>
        <taxon>Ecdysozoa</taxon>
        <taxon>Arthropoda</taxon>
        <taxon>Hexapoda</taxon>
        <taxon>Insecta</taxon>
        <taxon>Pterygota</taxon>
        <taxon>Neoptera</taxon>
        <taxon>Endopterygota</taxon>
        <taxon>Coleoptera</taxon>
        <taxon>Polyphaga</taxon>
        <taxon>Cucujiformia</taxon>
        <taxon>Curculionidae</taxon>
        <taxon>Dryophthorinae</taxon>
        <taxon>Rhynchophorus</taxon>
    </lineage>
</organism>
<comment type="caution">
    <text evidence="1">The sequence shown here is derived from an EMBL/GenBank/DDBJ whole genome shotgun (WGS) entry which is preliminary data.</text>
</comment>
<dbReference type="Proteomes" id="UP000625711">
    <property type="component" value="Unassembled WGS sequence"/>
</dbReference>
<protein>
    <submittedName>
        <fullName evidence="1">Uncharacterized protein</fullName>
    </submittedName>
</protein>
<sequence>MSETSVAENLSLNNTATDRCKGGCATASSDARRSIFEPVEVIEDSRMEQLKGCGSACSGFIDLLRTSAGYFTFNDTQPTSSADLML</sequence>
<proteinExistence type="predicted"/>
<evidence type="ECO:0000313" key="1">
    <source>
        <dbReference type="EMBL" id="KAF7283779.1"/>
    </source>
</evidence>
<keyword evidence="2" id="KW-1185">Reference proteome</keyword>
<name>A0A834IMG6_RHYFE</name>
<dbReference type="EMBL" id="JAACXV010000087">
    <property type="protein sequence ID" value="KAF7283779.1"/>
    <property type="molecule type" value="Genomic_DNA"/>
</dbReference>
<reference evidence="1" key="1">
    <citation type="submission" date="2020-08" db="EMBL/GenBank/DDBJ databases">
        <title>Genome sequencing and assembly of the red palm weevil Rhynchophorus ferrugineus.</title>
        <authorList>
            <person name="Dias G.B."/>
            <person name="Bergman C.M."/>
            <person name="Manee M."/>
        </authorList>
    </citation>
    <scope>NUCLEOTIDE SEQUENCE</scope>
    <source>
        <strain evidence="1">AA-2017</strain>
        <tissue evidence="1">Whole larva</tissue>
    </source>
</reference>
<dbReference type="AlphaFoldDB" id="A0A834IMG6"/>
<accession>A0A834IMG6</accession>
<evidence type="ECO:0000313" key="2">
    <source>
        <dbReference type="Proteomes" id="UP000625711"/>
    </source>
</evidence>
<gene>
    <name evidence="1" type="ORF">GWI33_022943</name>
</gene>